<dbReference type="GO" id="GO:0019706">
    <property type="term" value="F:protein-cysteine S-palmitoyltransferase activity"/>
    <property type="evidence" value="ECO:0007669"/>
    <property type="project" value="UniProtKB-EC"/>
</dbReference>
<feature type="transmembrane region" description="Helical" evidence="7">
    <location>
        <begin position="45"/>
        <end position="64"/>
    </location>
</feature>
<evidence type="ECO:0000256" key="3">
    <source>
        <dbReference type="ARBA" id="ARBA00022692"/>
    </source>
</evidence>
<evidence type="ECO:0000259" key="9">
    <source>
        <dbReference type="Pfam" id="PF01529"/>
    </source>
</evidence>
<keyword evidence="11" id="KW-1185">Reference proteome</keyword>
<evidence type="ECO:0000313" key="11">
    <source>
        <dbReference type="Proteomes" id="UP000187209"/>
    </source>
</evidence>
<comment type="domain">
    <text evidence="7">The DHHC domain is required for palmitoyltransferase activity.</text>
</comment>
<evidence type="ECO:0000256" key="2">
    <source>
        <dbReference type="ARBA" id="ARBA00022679"/>
    </source>
</evidence>
<dbReference type="EMBL" id="MPUH01000073">
    <property type="protein sequence ID" value="OMJ91826.1"/>
    <property type="molecule type" value="Genomic_DNA"/>
</dbReference>
<comment type="catalytic activity">
    <reaction evidence="7">
        <text>L-cysteinyl-[protein] + hexadecanoyl-CoA = S-hexadecanoyl-L-cysteinyl-[protein] + CoA</text>
        <dbReference type="Rhea" id="RHEA:36683"/>
        <dbReference type="Rhea" id="RHEA-COMP:10131"/>
        <dbReference type="Rhea" id="RHEA-COMP:11032"/>
        <dbReference type="ChEBI" id="CHEBI:29950"/>
        <dbReference type="ChEBI" id="CHEBI:57287"/>
        <dbReference type="ChEBI" id="CHEBI:57379"/>
        <dbReference type="ChEBI" id="CHEBI:74151"/>
        <dbReference type="EC" id="2.3.1.225"/>
    </reaction>
</comment>
<evidence type="ECO:0000256" key="7">
    <source>
        <dbReference type="RuleBase" id="RU079119"/>
    </source>
</evidence>
<evidence type="ECO:0000256" key="6">
    <source>
        <dbReference type="ARBA" id="ARBA00023315"/>
    </source>
</evidence>
<comment type="caution">
    <text evidence="10">The sequence shown here is derived from an EMBL/GenBank/DDBJ whole genome shotgun (WGS) entry which is preliminary data.</text>
</comment>
<feature type="transmembrane region" description="Helical" evidence="7">
    <location>
        <begin position="135"/>
        <end position="158"/>
    </location>
</feature>
<sequence>MVRTSPLTFRKVLGNFFVVFALTVIGSIYTSLFKVYWPLKSDPKIMAFIITFHIFFLLMMLCFFKAMLTDPGVVPPLWGFYMGDSETKRRRYCLMCHVFKPERCHHCSACNRCVLNMDHHCPWINNCVGFYNRKYFLLLLFYVNINTYTVALFLFPQISNELCLLYQTKHMPNSSQTLFLGTYTLNCMLSMTLTIFFKFHLKLALSNSTTIETMDKKAVSKVNYNKGVNKNWEQIFGKNPWLWFLPLTGDSGKPIGDGVVWTVPINIEIDDIPEDELEKRNSSVMNDMNKKKDEESKSKEISTAPDSLGSRTEYTRNFYHPEVKQNSGRIGEKFTDDVLLSPEP</sequence>
<organism evidence="10 11">
    <name type="scientific">Stentor coeruleus</name>
    <dbReference type="NCBI Taxonomy" id="5963"/>
    <lineage>
        <taxon>Eukaryota</taxon>
        <taxon>Sar</taxon>
        <taxon>Alveolata</taxon>
        <taxon>Ciliophora</taxon>
        <taxon>Postciliodesmatophora</taxon>
        <taxon>Heterotrichea</taxon>
        <taxon>Heterotrichida</taxon>
        <taxon>Stentoridae</taxon>
        <taxon>Stentor</taxon>
    </lineage>
</organism>
<dbReference type="Proteomes" id="UP000187209">
    <property type="component" value="Unassembled WGS sequence"/>
</dbReference>
<dbReference type="OrthoDB" id="9909019at2759"/>
<name>A0A1R2CS30_9CILI</name>
<comment type="similarity">
    <text evidence="7">Belongs to the DHHC palmitoyltransferase family.</text>
</comment>
<evidence type="ECO:0000256" key="4">
    <source>
        <dbReference type="ARBA" id="ARBA00022989"/>
    </source>
</evidence>
<dbReference type="AlphaFoldDB" id="A0A1R2CS30"/>
<dbReference type="InterPro" id="IPR001594">
    <property type="entry name" value="Palmitoyltrfase_DHHC"/>
</dbReference>
<feature type="region of interest" description="Disordered" evidence="8">
    <location>
        <begin position="280"/>
        <end position="344"/>
    </location>
</feature>
<accession>A0A1R2CS30</accession>
<feature type="compositionally biased region" description="Basic and acidic residues" evidence="8">
    <location>
        <begin position="288"/>
        <end position="300"/>
    </location>
</feature>
<keyword evidence="5 7" id="KW-0472">Membrane</keyword>
<feature type="transmembrane region" description="Helical" evidence="7">
    <location>
        <begin position="178"/>
        <end position="197"/>
    </location>
</feature>
<keyword evidence="3 7" id="KW-0812">Transmembrane</keyword>
<evidence type="ECO:0000313" key="10">
    <source>
        <dbReference type="EMBL" id="OMJ91826.1"/>
    </source>
</evidence>
<proteinExistence type="inferred from homology"/>
<keyword evidence="4 7" id="KW-1133">Transmembrane helix</keyword>
<dbReference type="GO" id="GO:0016020">
    <property type="term" value="C:membrane"/>
    <property type="evidence" value="ECO:0007669"/>
    <property type="project" value="UniProtKB-SubCell"/>
</dbReference>
<gene>
    <name evidence="10" type="ORF">SteCoe_5497</name>
</gene>
<evidence type="ECO:0000256" key="5">
    <source>
        <dbReference type="ARBA" id="ARBA00023136"/>
    </source>
</evidence>
<evidence type="ECO:0000256" key="8">
    <source>
        <dbReference type="SAM" id="MobiDB-lite"/>
    </source>
</evidence>
<evidence type="ECO:0000256" key="1">
    <source>
        <dbReference type="ARBA" id="ARBA00004141"/>
    </source>
</evidence>
<protein>
    <recommendedName>
        <fullName evidence="7">Palmitoyltransferase</fullName>
        <ecNumber evidence="7">2.3.1.225</ecNumber>
    </recommendedName>
</protein>
<reference evidence="10 11" key="1">
    <citation type="submission" date="2016-11" db="EMBL/GenBank/DDBJ databases">
        <title>The macronuclear genome of Stentor coeruleus: a giant cell with tiny introns.</title>
        <authorList>
            <person name="Slabodnick M."/>
            <person name="Ruby J.G."/>
            <person name="Reiff S.B."/>
            <person name="Swart E.C."/>
            <person name="Gosai S."/>
            <person name="Prabakaran S."/>
            <person name="Witkowska E."/>
            <person name="Larue G.E."/>
            <person name="Fisher S."/>
            <person name="Freeman R.M."/>
            <person name="Gunawardena J."/>
            <person name="Chu W."/>
            <person name="Stover N.A."/>
            <person name="Gregory B.D."/>
            <person name="Nowacki M."/>
            <person name="Derisi J."/>
            <person name="Roy S.W."/>
            <person name="Marshall W.F."/>
            <person name="Sood P."/>
        </authorList>
    </citation>
    <scope>NUCLEOTIDE SEQUENCE [LARGE SCALE GENOMIC DNA]</scope>
    <source>
        <strain evidence="10">WM001</strain>
    </source>
</reference>
<keyword evidence="2 7" id="KW-0808">Transferase</keyword>
<dbReference type="PROSITE" id="PS50216">
    <property type="entry name" value="DHHC"/>
    <property type="match status" value="1"/>
</dbReference>
<feature type="domain" description="Palmitoyltransferase DHHC" evidence="9">
    <location>
        <begin position="87"/>
        <end position="216"/>
    </location>
</feature>
<keyword evidence="6 7" id="KW-0012">Acyltransferase</keyword>
<dbReference type="PANTHER" id="PTHR12246">
    <property type="entry name" value="PALMITOYLTRANSFERASE ZDHHC16"/>
    <property type="match status" value="1"/>
</dbReference>
<dbReference type="InterPro" id="IPR039859">
    <property type="entry name" value="PFA4/ZDH16/20/ERF2-like"/>
</dbReference>
<comment type="subcellular location">
    <subcellularLocation>
        <location evidence="1">Membrane</location>
        <topology evidence="1">Multi-pass membrane protein</topology>
    </subcellularLocation>
</comment>
<feature type="transmembrane region" description="Helical" evidence="7">
    <location>
        <begin position="12"/>
        <end position="33"/>
    </location>
</feature>
<dbReference type="EC" id="2.3.1.225" evidence="7"/>
<dbReference type="Pfam" id="PF01529">
    <property type="entry name" value="DHHC"/>
    <property type="match status" value="1"/>
</dbReference>